<dbReference type="EMBL" id="PGVG01000003">
    <property type="protein sequence ID" value="PJG56263.1"/>
    <property type="molecule type" value="Genomic_DNA"/>
</dbReference>
<evidence type="ECO:0000313" key="2">
    <source>
        <dbReference type="Proteomes" id="UP000231194"/>
    </source>
</evidence>
<accession>A0A2M8REK9</accession>
<dbReference type="AlphaFoldDB" id="A0A2M8REK9"/>
<proteinExistence type="predicted"/>
<reference evidence="1 2" key="1">
    <citation type="submission" date="2017-11" db="EMBL/GenBank/DDBJ databases">
        <title>Bradyrhizobium forestalis sp. nov., an efficient nitrogen-fixing bacterium isolated from nodules of forest legume species in the Amazon.</title>
        <authorList>
            <person name="Costa E.M."/>
            <person name="Guimaraes A."/>
            <person name="Carvalho T.S."/>
            <person name="Rodrigues T.L."/>
            <person name="Ribeiro P.R.A."/>
            <person name="Lebbe L."/>
            <person name="Willems A."/>
            <person name="Moreira F.M.S."/>
        </authorList>
    </citation>
    <scope>NUCLEOTIDE SEQUENCE [LARGE SCALE GENOMIC DNA]</scope>
    <source>
        <strain evidence="1 2">INPA54B</strain>
    </source>
</reference>
<dbReference type="Proteomes" id="UP000231194">
    <property type="component" value="Unassembled WGS sequence"/>
</dbReference>
<comment type="caution">
    <text evidence="1">The sequence shown here is derived from an EMBL/GenBank/DDBJ whole genome shotgun (WGS) entry which is preliminary data.</text>
</comment>
<evidence type="ECO:0000313" key="1">
    <source>
        <dbReference type="EMBL" id="PJG56263.1"/>
    </source>
</evidence>
<sequence length="94" mass="10212">MIASTITRQLVFVLSWKTSWIVEFGVGSESENPQPDKAFGDFADRGRVNLPQAGGAVGLEHSVNAGEVFRSSSRVGIILTYDAINPRPYPCTRA</sequence>
<keyword evidence="2" id="KW-1185">Reference proteome</keyword>
<name>A0A2M8REK9_9BRAD</name>
<organism evidence="1 2">
    <name type="scientific">Bradyrhizobium forestalis</name>
    <dbReference type="NCBI Taxonomy" id="1419263"/>
    <lineage>
        <taxon>Bacteria</taxon>
        <taxon>Pseudomonadati</taxon>
        <taxon>Pseudomonadota</taxon>
        <taxon>Alphaproteobacteria</taxon>
        <taxon>Hyphomicrobiales</taxon>
        <taxon>Nitrobacteraceae</taxon>
        <taxon>Bradyrhizobium</taxon>
    </lineage>
</organism>
<protein>
    <submittedName>
        <fullName evidence="1">Uncharacterized protein</fullName>
    </submittedName>
</protein>
<gene>
    <name evidence="1" type="ORF">CVM73_05515</name>
</gene>